<organism evidence="12 13">
    <name type="scientific">Paenibacillus baimaensis</name>
    <dbReference type="NCBI Taxonomy" id="2982185"/>
    <lineage>
        <taxon>Bacteria</taxon>
        <taxon>Bacillati</taxon>
        <taxon>Bacillota</taxon>
        <taxon>Bacilli</taxon>
        <taxon>Bacillales</taxon>
        <taxon>Paenibacillaceae</taxon>
        <taxon>Paenibacillus</taxon>
    </lineage>
</organism>
<feature type="domain" description="Response regulatory" evidence="10">
    <location>
        <begin position="3"/>
        <end position="120"/>
    </location>
</feature>
<feature type="domain" description="GGDEF" evidence="11">
    <location>
        <begin position="181"/>
        <end position="312"/>
    </location>
</feature>
<dbReference type="RefSeq" id="WP_262682605.1">
    <property type="nucleotide sequence ID" value="NZ_JAOQIO010000007.1"/>
</dbReference>
<dbReference type="InterPro" id="IPR020449">
    <property type="entry name" value="Tscrpt_reg_AraC-type_HTH"/>
</dbReference>
<dbReference type="EMBL" id="JAOQIO010000007">
    <property type="protein sequence ID" value="MCU6791042.1"/>
    <property type="molecule type" value="Genomic_DNA"/>
</dbReference>
<feature type="modified residue" description="4-aspartylphosphate" evidence="8">
    <location>
        <position position="55"/>
    </location>
</feature>
<gene>
    <name evidence="12" type="ORF">OB236_02760</name>
</gene>
<dbReference type="InterPro" id="IPR011006">
    <property type="entry name" value="CheY-like_superfamily"/>
</dbReference>
<comment type="subcellular location">
    <subcellularLocation>
        <location evidence="1">Cytoplasm</location>
    </subcellularLocation>
</comment>
<dbReference type="PROSITE" id="PS50887">
    <property type="entry name" value="GGDEF"/>
    <property type="match status" value="1"/>
</dbReference>
<dbReference type="PROSITE" id="PS00041">
    <property type="entry name" value="HTH_ARAC_FAMILY_1"/>
    <property type="match status" value="1"/>
</dbReference>
<dbReference type="Gene3D" id="3.40.50.2300">
    <property type="match status" value="1"/>
</dbReference>
<evidence type="ECO:0000259" key="11">
    <source>
        <dbReference type="PROSITE" id="PS50887"/>
    </source>
</evidence>
<keyword evidence="2" id="KW-0963">Cytoplasm</keyword>
<dbReference type="SUPFAM" id="SSF52172">
    <property type="entry name" value="CheY-like"/>
    <property type="match status" value="1"/>
</dbReference>
<keyword evidence="6" id="KW-0238">DNA-binding</keyword>
<dbReference type="Gene3D" id="1.10.10.60">
    <property type="entry name" value="Homeodomain-like"/>
    <property type="match status" value="2"/>
</dbReference>
<keyword evidence="3 8" id="KW-0597">Phosphoprotein</keyword>
<evidence type="ECO:0000256" key="2">
    <source>
        <dbReference type="ARBA" id="ARBA00022490"/>
    </source>
</evidence>
<dbReference type="CDD" id="cd17536">
    <property type="entry name" value="REC_YesN-like"/>
    <property type="match status" value="1"/>
</dbReference>
<dbReference type="PRINTS" id="PR00032">
    <property type="entry name" value="HTHARAC"/>
</dbReference>
<sequence>MYRLVIVDDEPTVRHGLSTYFDWSRYGIEVVGEADDGDVALELIERIKPDMVLTDVRMPQMDGIQLSSEIKLRFPGIKIVFVSGHDDADYLKSALKVNAVDYIFKPVNMQELAAVVERVVKELQDAEQERTYIVDMQVKLTQSMPLLREKFLMSLIWDGVTNPARIKDRLDFLGLDLPAEADYWTLVLKIDDSAEVVATRTERDQQLLSYSVLNIVQELTEQMMQGYAFETRNGEFVVILRMGEEDSQEERLFSLTEQIRDNLRRWLKISVTIGVGERISGLQSMPESYNQAREAADQRWYLGKNHIISIDNLQQNTDSLYRFDTAQGERIMSVLKATDQEKLIAELDGIFEPLSRSRKEGLTNCRNVSLQLILMASRLLLELNMMGPEMADKEAALWEQVFKQETILDLRHRVETHLLDVCERIREKRSSKPKNAIERVHTLIDERFAENLQVGDIAREVFLSPTYLCLLFKQETGETINEYLTKVRIEKAKELLSDPRNKFYEVCYTVGYSDPSYFSKLFKKYTGLTPSAFRDQLP</sequence>
<dbReference type="InterPro" id="IPR009057">
    <property type="entry name" value="Homeodomain-like_sf"/>
</dbReference>
<comment type="caution">
    <text evidence="12">The sequence shown here is derived from an EMBL/GenBank/DDBJ whole genome shotgun (WGS) entry which is preliminary data.</text>
</comment>
<proteinExistence type="predicted"/>
<dbReference type="SUPFAM" id="SSF46689">
    <property type="entry name" value="Homeodomain-like"/>
    <property type="match status" value="2"/>
</dbReference>
<evidence type="ECO:0000313" key="12">
    <source>
        <dbReference type="EMBL" id="MCU6791042.1"/>
    </source>
</evidence>
<evidence type="ECO:0000259" key="9">
    <source>
        <dbReference type="PROSITE" id="PS01124"/>
    </source>
</evidence>
<evidence type="ECO:0000256" key="1">
    <source>
        <dbReference type="ARBA" id="ARBA00004496"/>
    </source>
</evidence>
<dbReference type="InterPro" id="IPR041522">
    <property type="entry name" value="CdaR_GGDEF"/>
</dbReference>
<dbReference type="SMART" id="SM00342">
    <property type="entry name" value="HTH_ARAC"/>
    <property type="match status" value="1"/>
</dbReference>
<dbReference type="PROSITE" id="PS50110">
    <property type="entry name" value="RESPONSE_REGULATORY"/>
    <property type="match status" value="1"/>
</dbReference>
<evidence type="ECO:0000256" key="7">
    <source>
        <dbReference type="ARBA" id="ARBA00023163"/>
    </source>
</evidence>
<keyword evidence="5" id="KW-0805">Transcription regulation</keyword>
<keyword evidence="13" id="KW-1185">Reference proteome</keyword>
<reference evidence="12 13" key="1">
    <citation type="submission" date="2022-09" db="EMBL/GenBank/DDBJ databases">
        <authorList>
            <person name="Han X.L."/>
            <person name="Wang Q."/>
            <person name="Lu T."/>
        </authorList>
    </citation>
    <scope>NUCLEOTIDE SEQUENCE [LARGE SCALE GENOMIC DNA]</scope>
    <source>
        <strain evidence="12 13">WQ 127069</strain>
    </source>
</reference>
<keyword evidence="7" id="KW-0804">Transcription</keyword>
<dbReference type="SMART" id="SM00448">
    <property type="entry name" value="REC"/>
    <property type="match status" value="1"/>
</dbReference>
<evidence type="ECO:0000259" key="10">
    <source>
        <dbReference type="PROSITE" id="PS50110"/>
    </source>
</evidence>
<dbReference type="PANTHER" id="PTHR42713:SF3">
    <property type="entry name" value="TRANSCRIPTIONAL REGULATORY PROTEIN HPTR"/>
    <property type="match status" value="1"/>
</dbReference>
<dbReference type="InterPro" id="IPR000160">
    <property type="entry name" value="GGDEF_dom"/>
</dbReference>
<dbReference type="Pfam" id="PF00072">
    <property type="entry name" value="Response_reg"/>
    <property type="match status" value="1"/>
</dbReference>
<evidence type="ECO:0000256" key="6">
    <source>
        <dbReference type="ARBA" id="ARBA00023125"/>
    </source>
</evidence>
<evidence type="ECO:0000256" key="4">
    <source>
        <dbReference type="ARBA" id="ARBA00023012"/>
    </source>
</evidence>
<evidence type="ECO:0000313" key="13">
    <source>
        <dbReference type="Proteomes" id="UP001652445"/>
    </source>
</evidence>
<dbReference type="InterPro" id="IPR001789">
    <property type="entry name" value="Sig_transdc_resp-reg_receiver"/>
</dbReference>
<keyword evidence="4" id="KW-0902">Two-component regulatory system</keyword>
<dbReference type="InterPro" id="IPR018060">
    <property type="entry name" value="HTH_AraC"/>
</dbReference>
<evidence type="ECO:0000256" key="3">
    <source>
        <dbReference type="ARBA" id="ARBA00022553"/>
    </source>
</evidence>
<dbReference type="Pfam" id="PF12833">
    <property type="entry name" value="HTH_18"/>
    <property type="match status" value="1"/>
</dbReference>
<dbReference type="Pfam" id="PF17853">
    <property type="entry name" value="GGDEF_2"/>
    <property type="match status" value="1"/>
</dbReference>
<evidence type="ECO:0000256" key="8">
    <source>
        <dbReference type="PROSITE-ProRule" id="PRU00169"/>
    </source>
</evidence>
<dbReference type="InterPro" id="IPR018062">
    <property type="entry name" value="HTH_AraC-typ_CS"/>
</dbReference>
<dbReference type="Proteomes" id="UP001652445">
    <property type="component" value="Unassembled WGS sequence"/>
</dbReference>
<dbReference type="PANTHER" id="PTHR42713">
    <property type="entry name" value="HISTIDINE KINASE-RELATED"/>
    <property type="match status" value="1"/>
</dbReference>
<evidence type="ECO:0000256" key="5">
    <source>
        <dbReference type="ARBA" id="ARBA00023015"/>
    </source>
</evidence>
<dbReference type="InterPro" id="IPR051552">
    <property type="entry name" value="HptR"/>
</dbReference>
<name>A0ABT2U8T1_9BACL</name>
<feature type="domain" description="HTH araC/xylS-type" evidence="9">
    <location>
        <begin position="438"/>
        <end position="536"/>
    </location>
</feature>
<protein>
    <submittedName>
        <fullName evidence="12">Response regulator</fullName>
    </submittedName>
</protein>
<dbReference type="PROSITE" id="PS01124">
    <property type="entry name" value="HTH_ARAC_FAMILY_2"/>
    <property type="match status" value="1"/>
</dbReference>
<accession>A0ABT2U8T1</accession>